<dbReference type="GO" id="GO:0004482">
    <property type="term" value="F:mRNA 5'-cap (guanine-N7-)-methyltransferase activity"/>
    <property type="evidence" value="ECO:0007669"/>
    <property type="project" value="InterPro"/>
</dbReference>
<dbReference type="GO" id="GO:0003968">
    <property type="term" value="F:RNA-directed RNA polymerase activity"/>
    <property type="evidence" value="ECO:0007669"/>
    <property type="project" value="InterPro"/>
</dbReference>
<dbReference type="EMBL" id="JASPKY010000744">
    <property type="protein sequence ID" value="KAK9685852.1"/>
    <property type="molecule type" value="Genomic_DNA"/>
</dbReference>
<protein>
    <submittedName>
        <fullName evidence="2">Mononegavirales mRNA-capping region V</fullName>
    </submittedName>
</protein>
<dbReference type="Pfam" id="PF14318">
    <property type="entry name" value="Mononeg_mRNAcap"/>
    <property type="match status" value="1"/>
</dbReference>
<dbReference type="Proteomes" id="UP001458880">
    <property type="component" value="Unassembled WGS sequence"/>
</dbReference>
<name>A0AAW1IA06_POPJA</name>
<evidence type="ECO:0000313" key="3">
    <source>
        <dbReference type="Proteomes" id="UP001458880"/>
    </source>
</evidence>
<sequence>MYVCQSLTDLTQIYKLWDSVFQELGNNTYIIIKNWETIVQALLLKHHDPLIASDNFLNKFLEELNVTEKKHIENMIKLLENKKFNVYQLFDLHGIYRHWGHPTVDEAAGCKKVRDIAKNRPLPDFDTMKFATGMFIRQFCISFIQQHARWPRIDYSKLSNYIDICEDKAISPYLHFLPTIYAKEVLGYDPGKPTSSRRVLLELLRKNVIDIKEICNKVMKRNIPKEWKIILLHSKEREIKIEPRLFAMMVLEMRLYYCVTESNISNTIFKYFPQQTMTLSEVELTKRLFSISEDDVSDTFLPLFMSIVFKSWNIHWQQTSTVYIFKQLDNLFGTTGLYTYSHIFFSECTVAISSRFNPPECLIASGKQWERNYKEGELTWRNHHGGFEGIRQKGWTLITIIMLLIVEYKTGIKGYIIGQGDNQFLKLMIPTISKEKTSSKDTFILKNQKYLENELINYSNVLIDIASKFSLIIKKEESWFSSCIVNYGKDILYKGAYTSQGLKRISRVMADINDLYPTICTKVSSIQTTGLSTAQKTYDTWTSFLLCQVETLMMIKREVLIPLIFGVNYNQQIKEWIGTDSSIQFLLRGDTNCFGIPIMNMFHYIYRGHPDPLTLYLTSLIKNKNRCYFCNSIIIWLITGKYKIGPGDPELLISDPISLNIDGPPQISHIFKHQILNKVKSIVKNKNLKEIFRLNCEREDVELYKFLMTTEPLYPRVLHEVMRQTITGTRLAILSKFSSARTIQSMVTRKELRSFYQRIIRSELITVKHWMDTCFSILNNSTKYKASKDICPSLLANQLRNTTWKKIVDNKSIQGVTIPFPIHQFEMCVTGLNHSKCKGEEEFMIYTISDNIGINMLSERGPYQSFHGHKTTEKQSGKIFQIPNITRPLQASERLVQLYQWCFSNSQVMTKFITNILQSRTNVPVEILQLTTGSIVSGSQVHRLNDHITKRGVHLNNRPNLGTHIYFSSDEMGKYSRGSDNMNLHFQGMIMTGLSYLQQIVYYNKIPPSQVITIHQHYMCKSCEEYVSDIKIDSKTQPPKISKYTKNPLIYTTLDGLISTTTPDNSIFKCLITTRPAHFRF</sequence>
<reference evidence="2 3" key="1">
    <citation type="journal article" date="2024" name="BMC Genomics">
        <title>De novo assembly and annotation of Popillia japonica's genome with initial clues to its potential as an invasive pest.</title>
        <authorList>
            <person name="Cucini C."/>
            <person name="Boschi S."/>
            <person name="Funari R."/>
            <person name="Cardaioli E."/>
            <person name="Iannotti N."/>
            <person name="Marturano G."/>
            <person name="Paoli F."/>
            <person name="Bruttini M."/>
            <person name="Carapelli A."/>
            <person name="Frati F."/>
            <person name="Nardi F."/>
        </authorList>
    </citation>
    <scope>NUCLEOTIDE SEQUENCE [LARGE SCALE GENOMIC DNA]</scope>
    <source>
        <strain evidence="2">DMR45628</strain>
    </source>
</reference>
<gene>
    <name evidence="2" type="ORF">QE152_g37632</name>
</gene>
<evidence type="ECO:0000259" key="1">
    <source>
        <dbReference type="PROSITE" id="PS50526"/>
    </source>
</evidence>
<accession>A0AAW1IA06</accession>
<dbReference type="AlphaFoldDB" id="A0AAW1IA06"/>
<keyword evidence="3" id="KW-1185">Reference proteome</keyword>
<dbReference type="InterPro" id="IPR014023">
    <property type="entry name" value="Mononeg_RNA_pol_cat"/>
</dbReference>
<evidence type="ECO:0000313" key="2">
    <source>
        <dbReference type="EMBL" id="KAK9685852.1"/>
    </source>
</evidence>
<dbReference type="GO" id="GO:0005524">
    <property type="term" value="F:ATP binding"/>
    <property type="evidence" value="ECO:0007669"/>
    <property type="project" value="InterPro"/>
</dbReference>
<organism evidence="2 3">
    <name type="scientific">Popillia japonica</name>
    <name type="common">Japanese beetle</name>
    <dbReference type="NCBI Taxonomy" id="7064"/>
    <lineage>
        <taxon>Eukaryota</taxon>
        <taxon>Metazoa</taxon>
        <taxon>Ecdysozoa</taxon>
        <taxon>Arthropoda</taxon>
        <taxon>Hexapoda</taxon>
        <taxon>Insecta</taxon>
        <taxon>Pterygota</taxon>
        <taxon>Neoptera</taxon>
        <taxon>Endopterygota</taxon>
        <taxon>Coleoptera</taxon>
        <taxon>Polyphaga</taxon>
        <taxon>Scarabaeiformia</taxon>
        <taxon>Scarabaeidae</taxon>
        <taxon>Rutelinae</taxon>
        <taxon>Popillia</taxon>
    </lineage>
</organism>
<proteinExistence type="predicted"/>
<dbReference type="InterPro" id="IPR026890">
    <property type="entry name" value="Mononeg_mRNAcap"/>
</dbReference>
<dbReference type="Pfam" id="PF00946">
    <property type="entry name" value="Mononeg_RNA_pol"/>
    <property type="match status" value="1"/>
</dbReference>
<feature type="domain" description="RdRp catalytic" evidence="1">
    <location>
        <begin position="301"/>
        <end position="495"/>
    </location>
</feature>
<dbReference type="PROSITE" id="PS50526">
    <property type="entry name" value="RDRP_SSRNA_NEG_NONSEG"/>
    <property type="match status" value="1"/>
</dbReference>
<comment type="caution">
    <text evidence="2">The sequence shown here is derived from an EMBL/GenBank/DDBJ whole genome shotgun (WGS) entry which is preliminary data.</text>
</comment>